<feature type="region of interest" description="Disordered" evidence="3">
    <location>
        <begin position="147"/>
        <end position="242"/>
    </location>
</feature>
<dbReference type="PRINTS" id="PR00313">
    <property type="entry name" value="CABNDNGRPT"/>
</dbReference>
<dbReference type="InterPro" id="IPR001343">
    <property type="entry name" value="Hemolysn_Ca-bd"/>
</dbReference>
<dbReference type="AlphaFoldDB" id="Q0G346"/>
<feature type="compositionally biased region" description="Basic and acidic residues" evidence="3">
    <location>
        <begin position="11"/>
        <end position="23"/>
    </location>
</feature>
<feature type="compositionally biased region" description="Basic and acidic residues" evidence="3">
    <location>
        <begin position="488"/>
        <end position="501"/>
    </location>
</feature>
<dbReference type="GO" id="GO:0005509">
    <property type="term" value="F:calcium ion binding"/>
    <property type="evidence" value="ECO:0007669"/>
    <property type="project" value="InterPro"/>
</dbReference>
<feature type="domain" description="Cadherin-like" evidence="4">
    <location>
        <begin position="237"/>
        <end position="327"/>
    </location>
</feature>
<feature type="compositionally biased region" description="Acidic residues" evidence="3">
    <location>
        <begin position="558"/>
        <end position="568"/>
    </location>
</feature>
<feature type="compositionally biased region" description="Low complexity" evidence="3">
    <location>
        <begin position="164"/>
        <end position="184"/>
    </location>
</feature>
<dbReference type="STRING" id="217511.GCA_001463845_03367"/>
<evidence type="ECO:0000256" key="3">
    <source>
        <dbReference type="SAM" id="MobiDB-lite"/>
    </source>
</evidence>
<dbReference type="SUPFAM" id="SSF51120">
    <property type="entry name" value="beta-Roll"/>
    <property type="match status" value="3"/>
</dbReference>
<evidence type="ECO:0000259" key="4">
    <source>
        <dbReference type="Pfam" id="PF17892"/>
    </source>
</evidence>
<dbReference type="HOGENOM" id="CLU_293866_0_0_5"/>
<name>Q0G346_9HYPH</name>
<accession>Q0G346</accession>
<feature type="compositionally biased region" description="Polar residues" evidence="3">
    <location>
        <begin position="65"/>
        <end position="76"/>
    </location>
</feature>
<feature type="region of interest" description="Disordered" evidence="3">
    <location>
        <begin position="1"/>
        <end position="23"/>
    </location>
</feature>
<dbReference type="RefSeq" id="WP_007068358.1">
    <property type="nucleotide sequence ID" value="NZ_DS022272.1"/>
</dbReference>
<reference evidence="5 6" key="1">
    <citation type="journal article" date="2010" name="J. Bacteriol.">
        <title>Genome sequence of Fulvimarina pelagi HTCC2506T, a Mn(II)-oxidizing alphaproteobacterium possessing an aerobic anoxygenic photosynthetic gene cluster and Xanthorhodopsin.</title>
        <authorList>
            <person name="Kang I."/>
            <person name="Oh H.M."/>
            <person name="Lim S.I."/>
            <person name="Ferriera S."/>
            <person name="Giovannoni S.J."/>
            <person name="Cho J.C."/>
        </authorList>
    </citation>
    <scope>NUCLEOTIDE SEQUENCE [LARGE SCALE GENOMIC DNA]</scope>
    <source>
        <strain evidence="5 6">HTCC2506</strain>
    </source>
</reference>
<dbReference type="Gene3D" id="2.150.10.10">
    <property type="entry name" value="Serralysin-like metalloprotease, C-terminal"/>
    <property type="match status" value="5"/>
</dbReference>
<dbReference type="InterPro" id="IPR050557">
    <property type="entry name" value="RTX_toxin/Mannuronan_C5-epim"/>
</dbReference>
<evidence type="ECO:0000313" key="5">
    <source>
        <dbReference type="EMBL" id="EAU41985.1"/>
    </source>
</evidence>
<dbReference type="Pfam" id="PF17892">
    <property type="entry name" value="Cadherin_5"/>
    <property type="match status" value="1"/>
</dbReference>
<gene>
    <name evidence="5" type="ORF">FP2506_16169</name>
</gene>
<dbReference type="InterPro" id="IPR041690">
    <property type="entry name" value="Cadherin_5"/>
</dbReference>
<comment type="subcellular location">
    <subcellularLocation>
        <location evidence="1">Secreted</location>
    </subcellularLocation>
</comment>
<dbReference type="Proteomes" id="UP000004310">
    <property type="component" value="Unassembled WGS sequence"/>
</dbReference>
<feature type="compositionally biased region" description="Acidic residues" evidence="3">
    <location>
        <begin position="220"/>
        <end position="229"/>
    </location>
</feature>
<feature type="compositionally biased region" description="Pro residues" evidence="3">
    <location>
        <begin position="190"/>
        <end position="210"/>
    </location>
</feature>
<dbReference type="PANTHER" id="PTHR38340">
    <property type="entry name" value="S-LAYER PROTEIN"/>
    <property type="match status" value="1"/>
</dbReference>
<dbReference type="PROSITE" id="PS00330">
    <property type="entry name" value="HEMOLYSIN_CALCIUM"/>
    <property type="match status" value="9"/>
</dbReference>
<dbReference type="PANTHER" id="PTHR38340:SF1">
    <property type="entry name" value="S-LAYER PROTEIN"/>
    <property type="match status" value="1"/>
</dbReference>
<keyword evidence="2" id="KW-0964">Secreted</keyword>
<dbReference type="EMBL" id="AATP01000002">
    <property type="protein sequence ID" value="EAU41985.1"/>
    <property type="molecule type" value="Genomic_DNA"/>
</dbReference>
<protein>
    <submittedName>
        <fullName evidence="5">Glycerophosphoryl diester phosphodiesterase</fullName>
    </submittedName>
</protein>
<sequence>MEQPLRIGIPRGDEAEAPKTRFEANEPTTKFRSISVLPFIMGGFFWILGKIFSDREETVADEETPNGSPDPQQEPTPEQAVTAPSVDGSDEATAQNVVRIIDYLDSLSGRATASPVNGSSAALSFLSSDNALGSNTFLNQSARSAVNGVSESGDLPPSLSSNIPNGISAPSSGNPSGSPVPSDGGQNGIPFPPPVEVGPTEPQPTHPSNPPANGGGGTSDPEEDDEDDILTPPGRTNRRPVLLGPVYLNDGRMNVSVTITMSMLLLGASDADGDTLIVRNLVADGGELVRVGLERWLFTPDENSVAPIVFRYDVSDGTEAVQQIAHLRILPGTDNEIVGTDGDDILLGTPLVDVMDGRGGDDIIYGRESNDVIYGGSGNDRLIGGDGDDTIYGGAGNDILFGGSGNDVLFGEDGDDILYGEEGDDVLDGGAGNDTLYGGAGNDALDGGSGDDALYGDAGDDVLEGGTGEDSLHGGLGNDVLLAGSGNDRLRGDDGDDHLYGDEGQDILDGGDGTDTLHGGANDDEIDGGSGNDRLYGDEGDDILEGGVGNDTLYGGTGDDELDGDEGDDHLYGGGGDDILDGGDGTDTLYGGANDDELDGGAGNDRLYGGGGDDILEGGVGDDVLHGGEGNDALCDDAGIDYLYGGEGDDHFYAISDGVVDEYRGGEGSDTLDLGDLILDSLIDLPNGTLWIADQEEAQFFEIENVVGGRGHDRLVADADVNVMVGNGGDDIFVFRKIEALSNDGGPSDRIRDFGPGDRIDLSRIDIESDDFGSRKLFFAGACTESIEDIGSLTFRHRLLDDGREQTVIIAQLDSDPEADAEIVLDGRHELTAADFILAERNFENQT</sequence>
<feature type="region of interest" description="Disordered" evidence="3">
    <location>
        <begin position="487"/>
        <end position="606"/>
    </location>
</feature>
<dbReference type="Pfam" id="PF00353">
    <property type="entry name" value="HemolysinCabind"/>
    <property type="match status" value="8"/>
</dbReference>
<evidence type="ECO:0000256" key="1">
    <source>
        <dbReference type="ARBA" id="ARBA00004613"/>
    </source>
</evidence>
<feature type="region of interest" description="Disordered" evidence="3">
    <location>
        <begin position="451"/>
        <end position="471"/>
    </location>
</feature>
<dbReference type="InterPro" id="IPR011049">
    <property type="entry name" value="Serralysin-like_metalloprot_C"/>
</dbReference>
<dbReference type="eggNOG" id="COG2931">
    <property type="taxonomic scope" value="Bacteria"/>
</dbReference>
<feature type="compositionally biased region" description="Gly residues" evidence="3">
    <location>
        <begin position="572"/>
        <end position="585"/>
    </location>
</feature>
<evidence type="ECO:0000313" key="6">
    <source>
        <dbReference type="Proteomes" id="UP000004310"/>
    </source>
</evidence>
<keyword evidence="6" id="KW-1185">Reference proteome</keyword>
<evidence type="ECO:0000256" key="2">
    <source>
        <dbReference type="ARBA" id="ARBA00022525"/>
    </source>
</evidence>
<proteinExistence type="predicted"/>
<comment type="caution">
    <text evidence="5">The sequence shown here is derived from an EMBL/GenBank/DDBJ whole genome shotgun (WGS) entry which is preliminary data.</text>
</comment>
<organism evidence="5 6">
    <name type="scientific">Fulvimarina pelagi HTCC2506</name>
    <dbReference type="NCBI Taxonomy" id="314231"/>
    <lineage>
        <taxon>Bacteria</taxon>
        <taxon>Pseudomonadati</taxon>
        <taxon>Pseudomonadota</taxon>
        <taxon>Alphaproteobacteria</taxon>
        <taxon>Hyphomicrobiales</taxon>
        <taxon>Aurantimonadaceae</taxon>
        <taxon>Fulvimarina</taxon>
    </lineage>
</organism>
<feature type="region of interest" description="Disordered" evidence="3">
    <location>
        <begin position="57"/>
        <end position="92"/>
    </location>
</feature>
<dbReference type="GO" id="GO:0005576">
    <property type="term" value="C:extracellular region"/>
    <property type="evidence" value="ECO:0007669"/>
    <property type="project" value="UniProtKB-SubCell"/>
</dbReference>
<dbReference type="InterPro" id="IPR018511">
    <property type="entry name" value="Hemolysin-typ_Ca-bd_CS"/>
</dbReference>